<dbReference type="CDD" id="cd16332">
    <property type="entry name" value="Prp-like"/>
    <property type="match status" value="1"/>
</dbReference>
<dbReference type="GO" id="GO:0006508">
    <property type="term" value="P:proteolysis"/>
    <property type="evidence" value="ECO:0007669"/>
    <property type="project" value="UniProtKB-KW"/>
</dbReference>
<dbReference type="RefSeq" id="WP_163241841.1">
    <property type="nucleotide sequence ID" value="NZ_CP082780.1"/>
</dbReference>
<dbReference type="NCBIfam" id="NF011126">
    <property type="entry name" value="PRK14553.1-6"/>
    <property type="match status" value="1"/>
</dbReference>
<comment type="similarity">
    <text evidence="5">Belongs to the Prp family.</text>
</comment>
<proteinExistence type="inferred from homology"/>
<comment type="caution">
    <text evidence="8">The sequence shown here is derived from an EMBL/GenBank/DDBJ whole genome shotgun (WGS) entry which is preliminary data.</text>
</comment>
<evidence type="ECO:0000313" key="9">
    <source>
        <dbReference type="Proteomes" id="UP000472971"/>
    </source>
</evidence>
<evidence type="ECO:0000256" key="3">
    <source>
        <dbReference type="ARBA" id="ARBA00022801"/>
    </source>
</evidence>
<dbReference type="GO" id="GO:0008234">
    <property type="term" value="F:cysteine-type peptidase activity"/>
    <property type="evidence" value="ECO:0007669"/>
    <property type="project" value="UniProtKB-KW"/>
</dbReference>
<keyword evidence="3" id="KW-0378">Hydrolase</keyword>
<keyword evidence="4" id="KW-0788">Thiol protease</keyword>
<accession>A0A6B3VTZ6</accession>
<evidence type="ECO:0000256" key="6">
    <source>
        <dbReference type="ARBA" id="ARBA00044538"/>
    </source>
</evidence>
<protein>
    <recommendedName>
        <fullName evidence="6">Ribosomal processing cysteine protease Prp</fullName>
    </recommendedName>
</protein>
<name>A0A6B3VTZ6_9BACI</name>
<dbReference type="InterPro" id="IPR007422">
    <property type="entry name" value="Peptidase_Prp"/>
</dbReference>
<evidence type="ECO:0000256" key="2">
    <source>
        <dbReference type="ARBA" id="ARBA00022670"/>
    </source>
</evidence>
<gene>
    <name evidence="8" type="ORF">G4D64_07940</name>
    <name evidence="7" type="ORF">H1Z61_08540</name>
</gene>
<dbReference type="Proteomes" id="UP000570010">
    <property type="component" value="Unassembled WGS sequence"/>
</dbReference>
<evidence type="ECO:0000313" key="10">
    <source>
        <dbReference type="Proteomes" id="UP000570010"/>
    </source>
</evidence>
<dbReference type="Pfam" id="PF04327">
    <property type="entry name" value="Peptidase_Prp"/>
    <property type="match status" value="1"/>
</dbReference>
<reference evidence="7 10" key="2">
    <citation type="submission" date="2020-07" db="EMBL/GenBank/DDBJ databases">
        <authorList>
            <person name="Feng H."/>
        </authorList>
    </citation>
    <scope>NUCLEOTIDE SEQUENCE [LARGE SCALE GENOMIC DNA]</scope>
    <source>
        <strain evidence="7">S-12</strain>
        <strain evidence="10">s-12</strain>
    </source>
</reference>
<keyword evidence="1" id="KW-0690">Ribosome biogenesis</keyword>
<evidence type="ECO:0000256" key="1">
    <source>
        <dbReference type="ARBA" id="ARBA00022517"/>
    </source>
</evidence>
<dbReference type="InterPro" id="IPR036764">
    <property type="entry name" value="Peptidase_Prp_sf"/>
</dbReference>
<reference evidence="8 9" key="1">
    <citation type="submission" date="2020-02" db="EMBL/GenBank/DDBJ databases">
        <title>Bacillus aquiflavi sp. nov., isolated from yellow water of strong flavor Chinese baijiu in Yibin region of China.</title>
        <authorList>
            <person name="Xie J."/>
        </authorList>
    </citation>
    <scope>NUCLEOTIDE SEQUENCE [LARGE SCALE GENOMIC DNA]</scope>
    <source>
        <strain evidence="8 9">3H-10</strain>
    </source>
</reference>
<sequence>MIEITIKRSKLGHIQSFSISGHANFANRGQDIVCAGVSAVSFGTVNAIVKLTEIEPDVEQGQNGFLRCVFPENLPINIQARVQLLLEGMLVSLQTIERDYKKYVQIKIVK</sequence>
<dbReference type="GO" id="GO:0042254">
    <property type="term" value="P:ribosome biogenesis"/>
    <property type="evidence" value="ECO:0007669"/>
    <property type="project" value="UniProtKB-KW"/>
</dbReference>
<dbReference type="Gene3D" id="3.30.70.1490">
    <property type="entry name" value="Cysteine protease Prp"/>
    <property type="match status" value="1"/>
</dbReference>
<dbReference type="EMBL" id="JAAIWN010000015">
    <property type="protein sequence ID" value="NEY81449.1"/>
    <property type="molecule type" value="Genomic_DNA"/>
</dbReference>
<evidence type="ECO:0000313" key="8">
    <source>
        <dbReference type="EMBL" id="NEY81449.1"/>
    </source>
</evidence>
<dbReference type="PANTHER" id="PTHR39178">
    <property type="entry name" value="HYPOTHETICAL RIBOSOME-ASSOCIATED PROTEIN"/>
    <property type="match status" value="1"/>
</dbReference>
<keyword evidence="2 8" id="KW-0645">Protease</keyword>
<organism evidence="8 9">
    <name type="scientific">Bacillus aquiflavi</name>
    <dbReference type="NCBI Taxonomy" id="2672567"/>
    <lineage>
        <taxon>Bacteria</taxon>
        <taxon>Bacillati</taxon>
        <taxon>Bacillota</taxon>
        <taxon>Bacilli</taxon>
        <taxon>Bacillales</taxon>
        <taxon>Bacillaceae</taxon>
        <taxon>Bacillus</taxon>
    </lineage>
</organism>
<dbReference type="AlphaFoldDB" id="A0A6B3VTZ6"/>
<evidence type="ECO:0000256" key="5">
    <source>
        <dbReference type="ARBA" id="ARBA00044503"/>
    </source>
</evidence>
<dbReference type="Proteomes" id="UP000472971">
    <property type="component" value="Unassembled WGS sequence"/>
</dbReference>
<dbReference type="PANTHER" id="PTHR39178:SF1">
    <property type="entry name" value="RIBOSOMAL-PROCESSING CYSTEINE PROTEASE PRP"/>
    <property type="match status" value="1"/>
</dbReference>
<dbReference type="EMBL" id="JACEIO010000017">
    <property type="protein sequence ID" value="MBA4537191.1"/>
    <property type="molecule type" value="Genomic_DNA"/>
</dbReference>
<dbReference type="SUPFAM" id="SSF118010">
    <property type="entry name" value="TM1457-like"/>
    <property type="match status" value="1"/>
</dbReference>
<keyword evidence="9" id="KW-1185">Reference proteome</keyword>
<evidence type="ECO:0000256" key="4">
    <source>
        <dbReference type="ARBA" id="ARBA00022807"/>
    </source>
</evidence>
<evidence type="ECO:0000313" key="7">
    <source>
        <dbReference type="EMBL" id="MBA4537191.1"/>
    </source>
</evidence>